<dbReference type="PANTHER" id="PTHR45458:SF1">
    <property type="entry name" value="SHORT CHAIN DEHYDROGENASE"/>
    <property type="match status" value="1"/>
</dbReference>
<dbReference type="InterPro" id="IPR057326">
    <property type="entry name" value="KR_dom"/>
</dbReference>
<evidence type="ECO:0000313" key="4">
    <source>
        <dbReference type="Proteomes" id="UP000192927"/>
    </source>
</evidence>
<dbReference type="AlphaFoldDB" id="A0A1W5CYC9"/>
<reference evidence="2 5" key="3">
    <citation type="submission" date="2019-09" db="EMBL/GenBank/DDBJ databases">
        <title>The hologenome of the rock-dwelling lichen Lasallia pustulata.</title>
        <authorList>
            <person name="Greshake Tzovaras B."/>
            <person name="Segers F."/>
            <person name="Bicker A."/>
            <person name="Dal Grande F."/>
            <person name="Otte J."/>
            <person name="Hankeln T."/>
            <person name="Schmitt I."/>
            <person name="Ebersberger I."/>
        </authorList>
    </citation>
    <scope>NUCLEOTIDE SEQUENCE [LARGE SCALE GENOMIC DNA]</scope>
    <source>
        <strain evidence="2">A1-1</strain>
    </source>
</reference>
<dbReference type="InterPro" id="IPR036291">
    <property type="entry name" value="NAD(P)-bd_dom_sf"/>
</dbReference>
<dbReference type="InterPro" id="IPR052184">
    <property type="entry name" value="SDR_enzymes"/>
</dbReference>
<evidence type="ECO:0000259" key="1">
    <source>
        <dbReference type="SMART" id="SM00822"/>
    </source>
</evidence>
<dbReference type="EMBL" id="VXIT01000002">
    <property type="protein sequence ID" value="KAA6415134.1"/>
    <property type="molecule type" value="Genomic_DNA"/>
</dbReference>
<evidence type="ECO:0000313" key="2">
    <source>
        <dbReference type="EMBL" id="KAA6415134.1"/>
    </source>
</evidence>
<dbReference type="Gene3D" id="3.40.50.720">
    <property type="entry name" value="NAD(P)-binding Rossmann-like Domain"/>
    <property type="match status" value="1"/>
</dbReference>
<organism evidence="3 4">
    <name type="scientific">Lasallia pustulata</name>
    <dbReference type="NCBI Taxonomy" id="136370"/>
    <lineage>
        <taxon>Eukaryota</taxon>
        <taxon>Fungi</taxon>
        <taxon>Dikarya</taxon>
        <taxon>Ascomycota</taxon>
        <taxon>Pezizomycotina</taxon>
        <taxon>Lecanoromycetes</taxon>
        <taxon>OSLEUM clade</taxon>
        <taxon>Umbilicariomycetidae</taxon>
        <taxon>Umbilicariales</taxon>
        <taxon>Umbilicariaceae</taxon>
        <taxon>Lasallia</taxon>
    </lineage>
</organism>
<reference evidence="3" key="2">
    <citation type="submission" date="2017-03" db="EMBL/GenBank/DDBJ databases">
        <authorList>
            <person name="Afonso C.L."/>
            <person name="Miller P.J."/>
            <person name="Scott M.A."/>
            <person name="Spackman E."/>
            <person name="Goraichik I."/>
            <person name="Dimitrov K.M."/>
            <person name="Suarez D.L."/>
            <person name="Swayne D.E."/>
        </authorList>
    </citation>
    <scope>NUCLEOTIDE SEQUENCE [LARGE SCALE GENOMIC DNA]</scope>
</reference>
<protein>
    <submittedName>
        <fullName evidence="2">NAD(P)-binding</fullName>
    </submittedName>
    <submittedName>
        <fullName evidence="3">Nad-binding protein</fullName>
    </submittedName>
</protein>
<dbReference type="Pfam" id="PF00106">
    <property type="entry name" value="adh_short"/>
    <property type="match status" value="1"/>
</dbReference>
<dbReference type="PANTHER" id="PTHR45458">
    <property type="entry name" value="SHORT-CHAIN DEHYDROGENASE/REDUCTASE SDR"/>
    <property type="match status" value="1"/>
</dbReference>
<feature type="domain" description="Ketoreductase" evidence="1">
    <location>
        <begin position="2"/>
        <end position="176"/>
    </location>
</feature>
<keyword evidence="4" id="KW-1185">Reference proteome</keyword>
<accession>A0A1W5CYC9</accession>
<dbReference type="Proteomes" id="UP000324767">
    <property type="component" value="Unassembled WGS sequence"/>
</dbReference>
<dbReference type="EMBL" id="FWEW01000837">
    <property type="protein sequence ID" value="SLM35874.1"/>
    <property type="molecule type" value="Genomic_DNA"/>
</dbReference>
<dbReference type="OrthoDB" id="9876299at2759"/>
<name>A0A1W5CYC9_9LECA</name>
<dbReference type="SUPFAM" id="SSF51735">
    <property type="entry name" value="NAD(P)-binding Rossmann-fold domains"/>
    <property type="match status" value="1"/>
</dbReference>
<dbReference type="InterPro" id="IPR002347">
    <property type="entry name" value="SDR_fam"/>
</dbReference>
<sequence>MSTWVIVGASRGIGLEFVRQLLARGDRVIATVRNPAKASQLWALAGEAALGACSLLECDVTSETSITSFVAEVTALQNLTKIDYVILNAGILRYPNRATEMSFDDFADHLKTNTIGPVIIVQKLLQTAIQIKTVMFMSSDSGSAAEFRAFEDGFAAYAASKAALNQTLRHMAAELRRKGSKTIILAMHPGEVATDMANVELDWEVEGIITPAESVSAMLQVLASKTPDHSGTFWTWEGKEYPW</sequence>
<reference evidence="4" key="1">
    <citation type="submission" date="2017-03" db="EMBL/GenBank/DDBJ databases">
        <authorList>
            <person name="Sharma R."/>
            <person name="Thines M."/>
        </authorList>
    </citation>
    <scope>NUCLEOTIDE SEQUENCE [LARGE SCALE GENOMIC DNA]</scope>
</reference>
<gene>
    <name evidence="2" type="ORF">FRX48_01886</name>
</gene>
<dbReference type="GO" id="GO:0016616">
    <property type="term" value="F:oxidoreductase activity, acting on the CH-OH group of donors, NAD or NADP as acceptor"/>
    <property type="evidence" value="ECO:0007669"/>
    <property type="project" value="TreeGrafter"/>
</dbReference>
<proteinExistence type="predicted"/>
<evidence type="ECO:0000313" key="3">
    <source>
        <dbReference type="EMBL" id="SLM35874.1"/>
    </source>
</evidence>
<dbReference type="Proteomes" id="UP000192927">
    <property type="component" value="Unassembled WGS sequence"/>
</dbReference>
<dbReference type="PRINTS" id="PR00081">
    <property type="entry name" value="GDHRDH"/>
</dbReference>
<dbReference type="SMART" id="SM00822">
    <property type="entry name" value="PKS_KR"/>
    <property type="match status" value="1"/>
</dbReference>
<evidence type="ECO:0000313" key="5">
    <source>
        <dbReference type="Proteomes" id="UP000324767"/>
    </source>
</evidence>